<keyword evidence="1" id="KW-1133">Transmembrane helix</keyword>
<accession>A0ABY6U7S9</accession>
<evidence type="ECO:0000256" key="1">
    <source>
        <dbReference type="SAM" id="Phobius"/>
    </source>
</evidence>
<keyword evidence="3" id="KW-1185">Reference proteome</keyword>
<proteinExistence type="predicted"/>
<comment type="caution">
    <text evidence="2">The sequence shown here is derived from an EMBL/GenBank/DDBJ whole genome shotgun (WGS) entry which is preliminary data.</text>
</comment>
<sequence>MAAALFLELSWGVLSSIGIVCFLFGFLIIGITGWSAAASVPIISSVAGCLANALCYYAYYQTHPPVETAVASAFADVMWMALASSLIDTGH</sequence>
<evidence type="ECO:0000313" key="2">
    <source>
        <dbReference type="EMBL" id="VUC26157.1"/>
    </source>
</evidence>
<organism evidence="2 3">
    <name type="scientific">Bionectria ochroleuca</name>
    <name type="common">Gliocladium roseum</name>
    <dbReference type="NCBI Taxonomy" id="29856"/>
    <lineage>
        <taxon>Eukaryota</taxon>
        <taxon>Fungi</taxon>
        <taxon>Dikarya</taxon>
        <taxon>Ascomycota</taxon>
        <taxon>Pezizomycotina</taxon>
        <taxon>Sordariomycetes</taxon>
        <taxon>Hypocreomycetidae</taxon>
        <taxon>Hypocreales</taxon>
        <taxon>Bionectriaceae</taxon>
        <taxon>Clonostachys</taxon>
    </lineage>
</organism>
<keyword evidence="1" id="KW-0472">Membrane</keyword>
<feature type="transmembrane region" description="Helical" evidence="1">
    <location>
        <begin position="12"/>
        <end position="34"/>
    </location>
</feature>
<feature type="transmembrane region" description="Helical" evidence="1">
    <location>
        <begin position="40"/>
        <end position="59"/>
    </location>
</feature>
<name>A0ABY6U7S9_BIOOC</name>
<evidence type="ECO:0000313" key="3">
    <source>
        <dbReference type="Proteomes" id="UP000766486"/>
    </source>
</evidence>
<keyword evidence="1" id="KW-0812">Transmembrane</keyword>
<protein>
    <recommendedName>
        <fullName evidence="4">MARVEL domain-containing protein</fullName>
    </recommendedName>
</protein>
<dbReference type="Proteomes" id="UP000766486">
    <property type="component" value="Unassembled WGS sequence"/>
</dbReference>
<reference evidence="2 3" key="1">
    <citation type="submission" date="2019-06" db="EMBL/GenBank/DDBJ databases">
        <authorList>
            <person name="Broberg M."/>
        </authorList>
    </citation>
    <scope>NUCLEOTIDE SEQUENCE [LARGE SCALE GENOMIC DNA]</scope>
</reference>
<evidence type="ECO:0008006" key="4">
    <source>
        <dbReference type="Google" id="ProtNLM"/>
    </source>
</evidence>
<gene>
    <name evidence="2" type="ORF">CLO192961_LOCUS183055</name>
</gene>
<dbReference type="EMBL" id="CABFNS010000743">
    <property type="protein sequence ID" value="VUC26157.1"/>
    <property type="molecule type" value="Genomic_DNA"/>
</dbReference>